<gene>
    <name evidence="1" type="ORF">BBC27_09660</name>
</gene>
<proteinExistence type="predicted"/>
<dbReference type="EMBL" id="MASQ01000078">
    <property type="protein sequence ID" value="OCB03105.1"/>
    <property type="molecule type" value="Genomic_DNA"/>
</dbReference>
<comment type="caution">
    <text evidence="1">The sequence shown here is derived from an EMBL/GenBank/DDBJ whole genome shotgun (WGS) entry which is preliminary data.</text>
</comment>
<reference evidence="1 2" key="1">
    <citation type="submission" date="2016-07" db="EMBL/GenBank/DDBJ databases">
        <title>Draft genome of a psychrotolerant acidophile Acidithiobacillus ferrivorans strain YL15.</title>
        <authorList>
            <person name="Peng T."/>
            <person name="Ma L."/>
            <person name="Nan M."/>
            <person name="An N."/>
            <person name="Wang M."/>
            <person name="Qiu G."/>
            <person name="Zeng W."/>
        </authorList>
    </citation>
    <scope>NUCLEOTIDE SEQUENCE [LARGE SCALE GENOMIC DNA]</scope>
    <source>
        <strain evidence="1 2">YL15</strain>
    </source>
</reference>
<organism evidence="1 2">
    <name type="scientific">Acidithiobacillus ferrivorans</name>
    <dbReference type="NCBI Taxonomy" id="160808"/>
    <lineage>
        <taxon>Bacteria</taxon>
        <taxon>Pseudomonadati</taxon>
        <taxon>Pseudomonadota</taxon>
        <taxon>Acidithiobacillia</taxon>
        <taxon>Acidithiobacillales</taxon>
        <taxon>Acidithiobacillaceae</taxon>
        <taxon>Acidithiobacillus</taxon>
    </lineage>
</organism>
<sequence>MSDWDPAERSAAAQSLFERVVNRITDLNPGFHGEVFSSADWSSGLYDGRELNVFIHELCMMGYVVKTSHATYGTNEAGEVENRHLCSVGGEHLHEYLSSVDRGKYPLYALIGNIKPVMAEGKTGDLK</sequence>
<dbReference type="AlphaFoldDB" id="A0A1B9BZG1"/>
<dbReference type="Proteomes" id="UP000093129">
    <property type="component" value="Unassembled WGS sequence"/>
</dbReference>
<protein>
    <submittedName>
        <fullName evidence="1">Uncharacterized protein</fullName>
    </submittedName>
</protein>
<name>A0A1B9BZG1_9PROT</name>
<accession>A0A1B9BZG1</accession>
<evidence type="ECO:0000313" key="1">
    <source>
        <dbReference type="EMBL" id="OCB03105.1"/>
    </source>
</evidence>
<evidence type="ECO:0000313" key="2">
    <source>
        <dbReference type="Proteomes" id="UP000093129"/>
    </source>
</evidence>